<keyword evidence="4 9" id="KW-0067">ATP-binding</keyword>
<evidence type="ECO:0000259" key="10">
    <source>
        <dbReference type="PROSITE" id="PS51192"/>
    </source>
</evidence>
<dbReference type="InterPro" id="IPR040766">
    <property type="entry name" value="Tudor_2_RapA"/>
</dbReference>
<keyword evidence="1 9" id="KW-0547">Nucleotide-binding</keyword>
<dbReference type="InterPro" id="IPR000330">
    <property type="entry name" value="SNF2_N"/>
</dbReference>
<dbReference type="InterPro" id="IPR023949">
    <property type="entry name" value="Helicase_RapA"/>
</dbReference>
<evidence type="ECO:0000256" key="1">
    <source>
        <dbReference type="ARBA" id="ARBA00022741"/>
    </source>
</evidence>
<gene>
    <name evidence="9" type="primary">rapA</name>
    <name evidence="12" type="ORF">DFR26_1979</name>
</gene>
<dbReference type="GO" id="GO:0005524">
    <property type="term" value="F:ATP binding"/>
    <property type="evidence" value="ECO:0007669"/>
    <property type="project" value="UniProtKB-UniRule"/>
</dbReference>
<dbReference type="InterPro" id="IPR040765">
    <property type="entry name" value="Tudor_1_RapA"/>
</dbReference>
<keyword evidence="2 9" id="KW-0378">Hydrolase</keyword>
<dbReference type="Pfam" id="PF12137">
    <property type="entry name" value="RapA_C"/>
    <property type="match status" value="1"/>
</dbReference>
<dbReference type="AlphaFoldDB" id="A0A3E0H2U5"/>
<accession>A0A3E0H2U5</accession>
<dbReference type="SMART" id="SM00487">
    <property type="entry name" value="DEXDc"/>
    <property type="match status" value="1"/>
</dbReference>
<dbReference type="InterPro" id="IPR001650">
    <property type="entry name" value="Helicase_C-like"/>
</dbReference>
<dbReference type="Gene3D" id="2.30.30.930">
    <property type="match status" value="1"/>
</dbReference>
<dbReference type="Gene3D" id="3.40.50.10810">
    <property type="entry name" value="Tandem AAA-ATPase domain"/>
    <property type="match status" value="1"/>
</dbReference>
<dbReference type="PROSITE" id="PS51194">
    <property type="entry name" value="HELICASE_CTER"/>
    <property type="match status" value="1"/>
</dbReference>
<dbReference type="InterPro" id="IPR049730">
    <property type="entry name" value="SNF2/RAD54-like_C"/>
</dbReference>
<evidence type="ECO:0000256" key="9">
    <source>
        <dbReference type="HAMAP-Rule" id="MF_01821"/>
    </source>
</evidence>
<evidence type="ECO:0000256" key="4">
    <source>
        <dbReference type="ARBA" id="ARBA00022840"/>
    </source>
</evidence>
<feature type="domain" description="Helicase ATP-binding" evidence="10">
    <location>
        <begin position="165"/>
        <end position="335"/>
    </location>
</feature>
<comment type="similarity">
    <text evidence="9">Belongs to the SNF2/RAD54 helicase family. RapA subfamily.</text>
</comment>
<sequence length="937" mass="104281">MKQNDLVVGQRWISDTEPELGLGIVVDLDARAMTVFFPCADDTRVYARQNAPLTRIQFMVGDSINDSDEQRWTVEQVIGQDGLLSYDVIDADGNTKRLMEARLSAQLHLSRPRERLLAAQVDSRAWFALRQAALRERLQQARSPVRGLAGARVGLIPHQLSVANTVANRLSPRVLLADEVGLGKTIEAGLIIHAQRVQGRAERVLILLPDSLVHQWLVEMRRRFNLAFSLFDLERCAAMAETGENPFASEQLIIAPLSLLTDHPLLHVQALAAPWDMLVVDEAHHLAWSPEHSSIEYDTVAALAAAVPSLLLLTATPEQLGVESHFARLQLLDPARYPSLDEFMSAHEQWDETRALADALLDNQLSATQTALLGQQLADLALDLSAEAGRQQALNALLDRYGLGRVLFRNTRTAVGGFPARDSQPVWLDAPECYAPWLAKGAIWPETRVDEESFLAHDPRIAWLTDWLKSHRRDKCLLITRTAAIAEALETHLRLREGIRTAVFHEAMNLLERDRAAAYFAEPDMGAQILLCSEIGSEGRNFQFAHHLVLFDMPDNPDQLEQRIGRLDRIGQTQTINLHVPLLKNSAQARLYRWYDEALNVFARCSPTAQSVHEAYIAELKPLLRPSSAEADLDGLIHEAIGERELLEADLASGRDRLLELQSCRQDIAQPLVNALTEQDQDTRLDELMLAAWEAFGVHVDDQGQPRTWILQPGEHQLIDAFPGLDPEGMTVCADRDLALAHEDWHFLTWEHPMVQGVLDWMSTHTQGMVQVAVLRNKSVKAGTLLLEAWYQPSVLARRDLALDRALGHEPLRVLADVHGRNLAAQVSAPNLAKQLDVPDAKLARSVIKAHRPEAELLIKGANQAAEGALAAHREQALATWQALEETELKRLLALAEINPSVREAEITQQRERVAAGAQALADVTMQLTALRLIIAA</sequence>
<dbReference type="GO" id="GO:0006355">
    <property type="term" value="P:regulation of DNA-templated transcription"/>
    <property type="evidence" value="ECO:0007669"/>
    <property type="project" value="UniProtKB-UniRule"/>
</dbReference>
<dbReference type="PROSITE" id="PS51192">
    <property type="entry name" value="HELICASE_ATP_BIND_1"/>
    <property type="match status" value="1"/>
</dbReference>
<organism evidence="12 13">
    <name type="scientific">Paraperlucidibaca baekdonensis</name>
    <dbReference type="NCBI Taxonomy" id="748120"/>
    <lineage>
        <taxon>Bacteria</taxon>
        <taxon>Pseudomonadati</taxon>
        <taxon>Pseudomonadota</taxon>
        <taxon>Gammaproteobacteria</taxon>
        <taxon>Moraxellales</taxon>
        <taxon>Moraxellaceae</taxon>
        <taxon>Paraperlucidibaca</taxon>
    </lineage>
</organism>
<evidence type="ECO:0000256" key="3">
    <source>
        <dbReference type="ARBA" id="ARBA00022806"/>
    </source>
</evidence>
<proteinExistence type="inferred from homology"/>
<dbReference type="InterPro" id="IPR014001">
    <property type="entry name" value="Helicase_ATP-bd"/>
</dbReference>
<dbReference type="InterPro" id="IPR022737">
    <property type="entry name" value="RapA_C"/>
</dbReference>
<dbReference type="Pfam" id="PF00176">
    <property type="entry name" value="SNF2-rel_dom"/>
    <property type="match status" value="1"/>
</dbReference>
<keyword evidence="3 9" id="KW-0347">Helicase</keyword>
<dbReference type="OrthoDB" id="9814088at2"/>
<evidence type="ECO:0000313" key="13">
    <source>
        <dbReference type="Proteomes" id="UP000256774"/>
    </source>
</evidence>
<dbReference type="Pfam" id="PF18339">
    <property type="entry name" value="Tudor_1_RapA"/>
    <property type="match status" value="1"/>
</dbReference>
<reference evidence="12 13" key="1">
    <citation type="submission" date="2018-08" db="EMBL/GenBank/DDBJ databases">
        <title>Genomic Encyclopedia of Type Strains, Phase IV (KMG-IV): sequencing the most valuable type-strain genomes for metagenomic binning, comparative biology and taxonomic classification.</title>
        <authorList>
            <person name="Goeker M."/>
        </authorList>
    </citation>
    <scope>NUCLEOTIDE SEQUENCE [LARGE SCALE GENOMIC DNA]</scope>
    <source>
        <strain evidence="12 13">DSM 26022</strain>
    </source>
</reference>
<dbReference type="GO" id="GO:0004386">
    <property type="term" value="F:helicase activity"/>
    <property type="evidence" value="ECO:0007669"/>
    <property type="project" value="UniProtKB-UniRule"/>
</dbReference>
<dbReference type="PANTHER" id="PTHR45766">
    <property type="entry name" value="DNA ANNEALING HELICASE AND ENDONUCLEASE ZRANB3 FAMILY MEMBER"/>
    <property type="match status" value="1"/>
</dbReference>
<evidence type="ECO:0000256" key="7">
    <source>
        <dbReference type="ARBA" id="ARBA00023159"/>
    </source>
</evidence>
<feature type="binding site" evidence="9">
    <location>
        <begin position="178"/>
        <end position="185"/>
    </location>
    <ligand>
        <name>ATP</name>
        <dbReference type="ChEBI" id="CHEBI:30616"/>
    </ligand>
</feature>
<dbReference type="InterPro" id="IPR057342">
    <property type="entry name" value="DEXDc_RapA"/>
</dbReference>
<dbReference type="GO" id="GO:0016817">
    <property type="term" value="F:hydrolase activity, acting on acid anhydrides"/>
    <property type="evidence" value="ECO:0007669"/>
    <property type="project" value="InterPro"/>
</dbReference>
<dbReference type="RefSeq" id="WP_116208787.1">
    <property type="nucleotide sequence ID" value="NZ_QUNR01000004.1"/>
</dbReference>
<dbReference type="Gene3D" id="3.30.360.80">
    <property type="match status" value="1"/>
</dbReference>
<keyword evidence="8 9" id="KW-0804">Transcription</keyword>
<evidence type="ECO:0000259" key="11">
    <source>
        <dbReference type="PROSITE" id="PS51194"/>
    </source>
</evidence>
<dbReference type="CDD" id="cd18793">
    <property type="entry name" value="SF2_C_SNF"/>
    <property type="match status" value="1"/>
</dbReference>
<dbReference type="Pfam" id="PF00271">
    <property type="entry name" value="Helicase_C"/>
    <property type="match status" value="1"/>
</dbReference>
<comment type="function">
    <text evidence="9">Transcription regulator that activates transcription by stimulating RNA polymerase (RNAP) recycling in case of stress conditions such as supercoiled DNA or high salt concentrations. Probably acts by releasing the RNAP, when it is trapped or immobilized on tightly supercoiled DNA. Does not activate transcription on linear DNA. Probably not involved in DNA repair.</text>
</comment>
<dbReference type="Gene3D" id="2.30.30.140">
    <property type="match status" value="1"/>
</dbReference>
<dbReference type="GO" id="GO:0003677">
    <property type="term" value="F:DNA binding"/>
    <property type="evidence" value="ECO:0007669"/>
    <property type="project" value="UniProtKB-KW"/>
</dbReference>
<dbReference type="CDD" id="cd18011">
    <property type="entry name" value="DEXDc_RapA"/>
    <property type="match status" value="1"/>
</dbReference>
<feature type="short sequence motif" description="DEAH box" evidence="9">
    <location>
        <begin position="281"/>
        <end position="284"/>
    </location>
</feature>
<keyword evidence="5 9" id="KW-0805">Transcription regulation</keyword>
<evidence type="ECO:0000256" key="2">
    <source>
        <dbReference type="ARBA" id="ARBA00022801"/>
    </source>
</evidence>
<comment type="caution">
    <text evidence="12">The sequence shown here is derived from an EMBL/GenBank/DDBJ whole genome shotgun (WGS) entry which is preliminary data.</text>
</comment>
<dbReference type="NCBIfam" id="NF003426">
    <property type="entry name" value="PRK04914.1"/>
    <property type="match status" value="1"/>
</dbReference>
<evidence type="ECO:0000256" key="8">
    <source>
        <dbReference type="ARBA" id="ARBA00023163"/>
    </source>
</evidence>
<dbReference type="SUPFAM" id="SSF52540">
    <property type="entry name" value="P-loop containing nucleoside triphosphate hydrolases"/>
    <property type="match status" value="2"/>
</dbReference>
<keyword evidence="7 9" id="KW-0010">Activator</keyword>
<dbReference type="Gene3D" id="6.10.140.1500">
    <property type="match status" value="1"/>
</dbReference>
<dbReference type="InterPro" id="IPR027417">
    <property type="entry name" value="P-loop_NTPase"/>
</dbReference>
<protein>
    <recommendedName>
        <fullName evidence="9">RNA polymerase-associated protein RapA</fullName>
        <ecNumber evidence="9">3.6.4.-</ecNumber>
    </recommendedName>
    <alternativeName>
        <fullName evidence="9">ATP-dependent helicase HepA</fullName>
    </alternativeName>
</protein>
<evidence type="ECO:0000313" key="12">
    <source>
        <dbReference type="EMBL" id="REH36839.1"/>
    </source>
</evidence>
<keyword evidence="6 9" id="KW-0238">DNA-binding</keyword>
<dbReference type="Proteomes" id="UP000256774">
    <property type="component" value="Unassembled WGS sequence"/>
</dbReference>
<dbReference type="PANTHER" id="PTHR45766:SF6">
    <property type="entry name" value="SWI_SNF-RELATED MATRIX-ASSOCIATED ACTIN-DEPENDENT REGULATOR OF CHROMATIN SUBFAMILY A-LIKE PROTEIN 1"/>
    <property type="match status" value="1"/>
</dbReference>
<evidence type="ECO:0000256" key="5">
    <source>
        <dbReference type="ARBA" id="ARBA00023015"/>
    </source>
</evidence>
<comment type="subunit">
    <text evidence="9">Interacts with the RNAP. Has a higher affinity for the core RNAP than for the holoenzyme. Its ATPase activity is stimulated by binding to RNAP.</text>
</comment>
<dbReference type="Pfam" id="PF18337">
    <property type="entry name" value="Tudor_RapA"/>
    <property type="match status" value="1"/>
</dbReference>
<dbReference type="HAMAP" id="MF_01821">
    <property type="entry name" value="Helicase_RapA"/>
    <property type="match status" value="1"/>
</dbReference>
<evidence type="ECO:0000256" key="6">
    <source>
        <dbReference type="ARBA" id="ARBA00023125"/>
    </source>
</evidence>
<dbReference type="EC" id="3.6.4.-" evidence="9"/>
<dbReference type="Gene3D" id="3.40.50.300">
    <property type="entry name" value="P-loop containing nucleotide triphosphate hydrolases"/>
    <property type="match status" value="1"/>
</dbReference>
<dbReference type="InterPro" id="IPR038718">
    <property type="entry name" value="SNF2-like_sf"/>
</dbReference>
<dbReference type="SMART" id="SM00490">
    <property type="entry name" value="HELICc"/>
    <property type="match status" value="1"/>
</dbReference>
<name>A0A3E0H2U5_9GAMM</name>
<keyword evidence="13" id="KW-1185">Reference proteome</keyword>
<feature type="domain" description="Helicase C-terminal" evidence="11">
    <location>
        <begin position="460"/>
        <end position="616"/>
    </location>
</feature>
<dbReference type="EMBL" id="QUNR01000004">
    <property type="protein sequence ID" value="REH36839.1"/>
    <property type="molecule type" value="Genomic_DNA"/>
</dbReference>